<dbReference type="InterPro" id="IPR029063">
    <property type="entry name" value="SAM-dependent_MTases_sf"/>
</dbReference>
<accession>A0A512RLW7</accession>
<dbReference type="InterPro" id="IPR041698">
    <property type="entry name" value="Methyltransf_25"/>
</dbReference>
<gene>
    <name evidence="2" type="ORF">CCY01nite_29710</name>
</gene>
<dbReference type="Proteomes" id="UP000321436">
    <property type="component" value="Unassembled WGS sequence"/>
</dbReference>
<feature type="domain" description="Methyltransferase" evidence="1">
    <location>
        <begin position="59"/>
        <end position="138"/>
    </location>
</feature>
<dbReference type="SUPFAM" id="SSF53335">
    <property type="entry name" value="S-adenosyl-L-methionine-dependent methyltransferases"/>
    <property type="match status" value="1"/>
</dbReference>
<comment type="caution">
    <text evidence="2">The sequence shown here is derived from an EMBL/GenBank/DDBJ whole genome shotgun (WGS) entry which is preliminary data.</text>
</comment>
<sequence length="216" mass="24389">MVSLLAKLGTFAYMHPENKKHWENVYQQKSPAEVSWTQEKPQTSLDLIHSFGMDKSARIIDIGGGDSKLVDFLLDEGYENITVLDISAAALDKAKTRLGERATRVTWIESDITQFDAPGEYDIWHDRATFHFLTTPEQINKYIDIAASKVKGYMSIGTFSHSGPEKCSGLTIRRYSEEELASSLSGAFSKLKCITEDHTTPFGTMQNFLFCSFRRK</sequence>
<evidence type="ECO:0000313" key="2">
    <source>
        <dbReference type="EMBL" id="GEP96711.1"/>
    </source>
</evidence>
<evidence type="ECO:0000259" key="1">
    <source>
        <dbReference type="Pfam" id="PF13649"/>
    </source>
</evidence>
<dbReference type="CDD" id="cd02440">
    <property type="entry name" value="AdoMet_MTases"/>
    <property type="match status" value="1"/>
</dbReference>
<protein>
    <recommendedName>
        <fullName evidence="1">Methyltransferase domain-containing protein</fullName>
    </recommendedName>
</protein>
<dbReference type="PANTHER" id="PTHR12843:SF5">
    <property type="entry name" value="EEF1A LYSINE METHYLTRANSFERASE 2"/>
    <property type="match status" value="1"/>
</dbReference>
<dbReference type="Pfam" id="PF13649">
    <property type="entry name" value="Methyltransf_25"/>
    <property type="match status" value="1"/>
</dbReference>
<proteinExistence type="predicted"/>
<evidence type="ECO:0000313" key="3">
    <source>
        <dbReference type="Proteomes" id="UP000321436"/>
    </source>
</evidence>
<dbReference type="Gene3D" id="3.40.50.150">
    <property type="entry name" value="Vaccinia Virus protein VP39"/>
    <property type="match status" value="1"/>
</dbReference>
<name>A0A512RLW7_9BACT</name>
<dbReference type="PANTHER" id="PTHR12843">
    <property type="entry name" value="PROTEIN-LYSINE N-METHYLTRANSFERASE METTL10"/>
    <property type="match status" value="1"/>
</dbReference>
<organism evidence="2 3">
    <name type="scientific">Chitinophaga cymbidii</name>
    <dbReference type="NCBI Taxonomy" id="1096750"/>
    <lineage>
        <taxon>Bacteria</taxon>
        <taxon>Pseudomonadati</taxon>
        <taxon>Bacteroidota</taxon>
        <taxon>Chitinophagia</taxon>
        <taxon>Chitinophagales</taxon>
        <taxon>Chitinophagaceae</taxon>
        <taxon>Chitinophaga</taxon>
    </lineage>
</organism>
<dbReference type="EMBL" id="BKAU01000002">
    <property type="protein sequence ID" value="GEP96711.1"/>
    <property type="molecule type" value="Genomic_DNA"/>
</dbReference>
<reference evidence="2 3" key="1">
    <citation type="submission" date="2019-07" db="EMBL/GenBank/DDBJ databases">
        <title>Whole genome shotgun sequence of Chitinophaga cymbidii NBRC 109752.</title>
        <authorList>
            <person name="Hosoyama A."/>
            <person name="Uohara A."/>
            <person name="Ohji S."/>
            <person name="Ichikawa N."/>
        </authorList>
    </citation>
    <scope>NUCLEOTIDE SEQUENCE [LARGE SCALE GENOMIC DNA]</scope>
    <source>
        <strain evidence="2 3">NBRC 109752</strain>
    </source>
</reference>
<keyword evidence="3" id="KW-1185">Reference proteome</keyword>
<dbReference type="AlphaFoldDB" id="A0A512RLW7"/>